<feature type="domain" description="PH" evidence="15">
    <location>
        <begin position="29"/>
        <end position="140"/>
    </location>
</feature>
<dbReference type="SUPFAM" id="SSF47473">
    <property type="entry name" value="EF-hand"/>
    <property type="match status" value="1"/>
</dbReference>
<dbReference type="SMART" id="SM00239">
    <property type="entry name" value="C2"/>
    <property type="match status" value="1"/>
</dbReference>
<feature type="region of interest" description="Disordered" evidence="14">
    <location>
        <begin position="462"/>
        <end position="512"/>
    </location>
</feature>
<evidence type="ECO:0000256" key="8">
    <source>
        <dbReference type="ARBA" id="ARBA00022837"/>
    </source>
</evidence>
<evidence type="ECO:0000313" key="20">
    <source>
        <dbReference type="Proteomes" id="UP000887568"/>
    </source>
</evidence>
<feature type="region of interest" description="Disordered" evidence="14">
    <location>
        <begin position="1"/>
        <end position="29"/>
    </location>
</feature>
<protein>
    <recommendedName>
        <fullName evidence="3 13">Phosphoinositide phospholipase C</fullName>
        <ecNumber evidence="3 13">3.1.4.11</ecNumber>
    </recommendedName>
</protein>
<feature type="domain" description="EF-hand" evidence="18">
    <location>
        <begin position="150"/>
        <end position="185"/>
    </location>
</feature>
<dbReference type="Pfam" id="PF00388">
    <property type="entry name" value="PI-PLC-X"/>
    <property type="match status" value="1"/>
</dbReference>
<dbReference type="InterPro" id="IPR035892">
    <property type="entry name" value="C2_domain_sf"/>
</dbReference>
<feature type="compositionally biased region" description="Acidic residues" evidence="14">
    <location>
        <begin position="470"/>
        <end position="495"/>
    </location>
</feature>
<dbReference type="GO" id="GO:0016042">
    <property type="term" value="P:lipid catabolic process"/>
    <property type="evidence" value="ECO:0007669"/>
    <property type="project" value="UniProtKB-KW"/>
</dbReference>
<dbReference type="GeneID" id="119721224"/>
<dbReference type="GO" id="GO:0005509">
    <property type="term" value="F:calcium ion binding"/>
    <property type="evidence" value="ECO:0007669"/>
    <property type="project" value="InterPro"/>
</dbReference>
<dbReference type="FunFam" id="2.30.29.30:FF:000088">
    <property type="entry name" value="Phosphoinositide phospholipase C"/>
    <property type="match status" value="1"/>
</dbReference>
<dbReference type="Pfam" id="PF00168">
    <property type="entry name" value="C2"/>
    <property type="match status" value="1"/>
</dbReference>
<dbReference type="PROSITE" id="PS50003">
    <property type="entry name" value="PH_DOMAIN"/>
    <property type="match status" value="1"/>
</dbReference>
<dbReference type="Pfam" id="PF00387">
    <property type="entry name" value="PI-PLC-Y"/>
    <property type="match status" value="1"/>
</dbReference>
<dbReference type="SUPFAM" id="SSF49562">
    <property type="entry name" value="C2 domain (Calcium/lipid-binding domain, CaLB)"/>
    <property type="match status" value="1"/>
</dbReference>
<dbReference type="GO" id="GO:0035556">
    <property type="term" value="P:intracellular signal transduction"/>
    <property type="evidence" value="ECO:0007669"/>
    <property type="project" value="InterPro"/>
</dbReference>
<evidence type="ECO:0000259" key="17">
    <source>
        <dbReference type="PROSITE" id="PS50008"/>
    </source>
</evidence>
<keyword evidence="5" id="KW-0479">Metal-binding</keyword>
<comment type="catalytic activity">
    <reaction evidence="12">
        <text>a 1,2-diacyl-sn-glycero-3-phospho-(1D-myo-inositol-4,5-bisphosphate) + H2O = 1D-myo-inositol 1,4,5-trisphosphate + a 1,2-diacyl-sn-glycerol + H(+)</text>
        <dbReference type="Rhea" id="RHEA:33179"/>
        <dbReference type="ChEBI" id="CHEBI:15377"/>
        <dbReference type="ChEBI" id="CHEBI:15378"/>
        <dbReference type="ChEBI" id="CHEBI:17815"/>
        <dbReference type="ChEBI" id="CHEBI:58456"/>
        <dbReference type="ChEBI" id="CHEBI:203600"/>
        <dbReference type="EC" id="3.1.4.11"/>
    </reaction>
    <physiologicalReaction direction="left-to-right" evidence="12">
        <dbReference type="Rhea" id="RHEA:33180"/>
    </physiologicalReaction>
</comment>
<comment type="cofactor">
    <cofactor evidence="1">
        <name>Ca(2+)</name>
        <dbReference type="ChEBI" id="CHEBI:29108"/>
    </cofactor>
</comment>
<dbReference type="AlphaFoldDB" id="A0A913Z5W0"/>
<dbReference type="OrthoDB" id="269822at2759"/>
<dbReference type="CDD" id="cd01248">
    <property type="entry name" value="PH_PLC_ELMO1"/>
    <property type="match status" value="1"/>
</dbReference>
<evidence type="ECO:0000256" key="5">
    <source>
        <dbReference type="ARBA" id="ARBA00022723"/>
    </source>
</evidence>
<sequence length="781" mass="89735">MSFFSKKLRKGGKKADTETDASQVNPVLQHMHNGTKFTKVRENGSKTYSRNFVLSDDCLVLEYHPSKKTSSRSKIPVQDIHEVRTGHETDTFKNNKIKSKYASELCFALIVGAENHTINLVAPTKEEARMWVQGLRWSQKKSQNINVKDKQAVWIREAFEKADRNQDGSVDFEECLKLLKKMNVKMDKNHAKKLFEKADVRTHEDAKGKTVSNALDAEEFINFYRMVTRRPELVKVFQEYSGEDDYWTLEEFVEFMHEEMKRFQIKAPWCKEIIEKYEPSDDCRKRNILSFDGFQLFMKGANGLLFNPFHSTVYQDMKQPFCHYFINSSHNTYLMKDQLRGPSSTEAYVRALQRGCRCVELDCWDGSDKEPVVYHGHTLTSKIKFKDAMEAIGKYAFATSEYPLILSLENHCSIEQQKVMAHHIKATFGDKIYMKDITSEQTVLPSPEDLKGKVLVKNKKLPAPAAAETTQEDDGDVSDEDEAAELESNDPEFQEELAKKDKKSSKKEGQSKLKLAREISNLVNVCKSVHFKSFQHSKENHKCNEMVSLGESKAFDLAKNSGQEMVEHNTRFLTRIYPGGRRTNSSNYNPMKMWTIGSQIVALNFQTPCDEMDLNLGKFQQNGNSGYILKPVFLRKANMQFNPDSPGDQYTQKLTLRVISGQQLPKPSGSKEIIDPYVKVFVLDVNAEYDEKTEVVENNGFNPEWNHIMEFEIKSPELAMLRFVVYDHDRLKDDFIAQYTIPIASIQLGYHHVPLLSMEGDDLDPATLFVHTLMSSPQTNR</sequence>
<dbReference type="InterPro" id="IPR002048">
    <property type="entry name" value="EF_hand_dom"/>
</dbReference>
<evidence type="ECO:0000256" key="7">
    <source>
        <dbReference type="ARBA" id="ARBA00022801"/>
    </source>
</evidence>
<dbReference type="CDD" id="cd16202">
    <property type="entry name" value="EFh_PI-PLCdelta"/>
    <property type="match status" value="1"/>
</dbReference>
<dbReference type="Gene3D" id="3.20.20.190">
    <property type="entry name" value="Phosphatidylinositol (PI) phosphodiesterase"/>
    <property type="match status" value="1"/>
</dbReference>
<dbReference type="PROSITE" id="PS50004">
    <property type="entry name" value="C2"/>
    <property type="match status" value="1"/>
</dbReference>
<dbReference type="InterPro" id="IPR000909">
    <property type="entry name" value="PLipase_C_PInositol-sp_X_dom"/>
</dbReference>
<keyword evidence="10 13" id="KW-0443">Lipid metabolism</keyword>
<dbReference type="SMART" id="SM00148">
    <property type="entry name" value="PLCXc"/>
    <property type="match status" value="1"/>
</dbReference>
<dbReference type="SUPFAM" id="SSF51695">
    <property type="entry name" value="PLC-like phosphodiesterases"/>
    <property type="match status" value="1"/>
</dbReference>
<dbReference type="PROSITE" id="PS50222">
    <property type="entry name" value="EF_HAND_2"/>
    <property type="match status" value="1"/>
</dbReference>
<evidence type="ECO:0000256" key="9">
    <source>
        <dbReference type="ARBA" id="ARBA00022963"/>
    </source>
</evidence>
<dbReference type="OMA" id="FSCVRVY"/>
<dbReference type="PANTHER" id="PTHR10336">
    <property type="entry name" value="PHOSPHOINOSITIDE-SPECIFIC PHOSPHOLIPASE C FAMILY PROTEIN"/>
    <property type="match status" value="1"/>
</dbReference>
<feature type="compositionally biased region" description="Basic residues" evidence="14">
    <location>
        <begin position="1"/>
        <end position="12"/>
    </location>
</feature>
<dbReference type="InterPro" id="IPR001849">
    <property type="entry name" value="PH_domain"/>
</dbReference>
<dbReference type="Gene3D" id="2.30.29.30">
    <property type="entry name" value="Pleckstrin-homology domain (PH domain)/Phosphotyrosine-binding domain (PTB)"/>
    <property type="match status" value="1"/>
</dbReference>
<reference evidence="19" key="1">
    <citation type="submission" date="2022-11" db="UniProtKB">
        <authorList>
            <consortium name="EnsemblMetazoa"/>
        </authorList>
    </citation>
    <scope>IDENTIFICATION</scope>
</reference>
<dbReference type="PROSITE" id="PS50007">
    <property type="entry name" value="PIPLC_X_DOMAIN"/>
    <property type="match status" value="1"/>
</dbReference>
<feature type="domain" description="C2" evidence="16">
    <location>
        <begin position="635"/>
        <end position="757"/>
    </location>
</feature>
<evidence type="ECO:0000256" key="2">
    <source>
        <dbReference type="ARBA" id="ARBA00004496"/>
    </source>
</evidence>
<evidence type="ECO:0000256" key="4">
    <source>
        <dbReference type="ARBA" id="ARBA00022490"/>
    </source>
</evidence>
<evidence type="ECO:0000256" key="12">
    <source>
        <dbReference type="ARBA" id="ARBA00023674"/>
    </source>
</evidence>
<dbReference type="GO" id="GO:0005886">
    <property type="term" value="C:plasma membrane"/>
    <property type="evidence" value="ECO:0007669"/>
    <property type="project" value="TreeGrafter"/>
</dbReference>
<dbReference type="Pfam" id="PF00036">
    <property type="entry name" value="EF-hand_1"/>
    <property type="match status" value="1"/>
</dbReference>
<dbReference type="SMART" id="SM00233">
    <property type="entry name" value="PH"/>
    <property type="match status" value="1"/>
</dbReference>
<evidence type="ECO:0000256" key="13">
    <source>
        <dbReference type="RuleBase" id="RU361133"/>
    </source>
</evidence>
<evidence type="ECO:0000256" key="10">
    <source>
        <dbReference type="ARBA" id="ARBA00023098"/>
    </source>
</evidence>
<dbReference type="SMART" id="SM00054">
    <property type="entry name" value="EFh"/>
    <property type="match status" value="1"/>
</dbReference>
<dbReference type="InterPro" id="IPR011992">
    <property type="entry name" value="EF-hand-dom_pair"/>
</dbReference>
<evidence type="ECO:0000259" key="18">
    <source>
        <dbReference type="PROSITE" id="PS50222"/>
    </source>
</evidence>
<dbReference type="RefSeq" id="XP_038047118.1">
    <property type="nucleotide sequence ID" value="XM_038191190.1"/>
</dbReference>
<dbReference type="InterPro" id="IPR017946">
    <property type="entry name" value="PLC-like_Pdiesterase_TIM-brl"/>
</dbReference>
<keyword evidence="9 13" id="KW-0442">Lipid degradation</keyword>
<keyword evidence="4" id="KW-0963">Cytoplasm</keyword>
<dbReference type="EnsemblMetazoa" id="XM_038191190.1">
    <property type="protein sequence ID" value="XP_038047118.1"/>
    <property type="gene ID" value="LOC119721224"/>
</dbReference>
<evidence type="ECO:0000256" key="1">
    <source>
        <dbReference type="ARBA" id="ARBA00001913"/>
    </source>
</evidence>
<comment type="subcellular location">
    <subcellularLocation>
        <location evidence="2">Cytoplasm</location>
    </subcellularLocation>
</comment>
<organism evidence="19 20">
    <name type="scientific">Patiria miniata</name>
    <name type="common">Bat star</name>
    <name type="synonym">Asterina miniata</name>
    <dbReference type="NCBI Taxonomy" id="46514"/>
    <lineage>
        <taxon>Eukaryota</taxon>
        <taxon>Metazoa</taxon>
        <taxon>Echinodermata</taxon>
        <taxon>Eleutherozoa</taxon>
        <taxon>Asterozoa</taxon>
        <taxon>Asteroidea</taxon>
        <taxon>Valvatacea</taxon>
        <taxon>Valvatida</taxon>
        <taxon>Asterinidae</taxon>
        <taxon>Patiria</taxon>
    </lineage>
</organism>
<dbReference type="SMART" id="SM00149">
    <property type="entry name" value="PLCYc"/>
    <property type="match status" value="1"/>
</dbReference>
<evidence type="ECO:0000256" key="11">
    <source>
        <dbReference type="ARBA" id="ARBA00023224"/>
    </source>
</evidence>
<keyword evidence="20" id="KW-1185">Reference proteome</keyword>
<dbReference type="InterPro" id="IPR000008">
    <property type="entry name" value="C2_dom"/>
</dbReference>
<evidence type="ECO:0000313" key="19">
    <source>
        <dbReference type="EnsemblMetazoa" id="XP_038047119.1"/>
    </source>
</evidence>
<dbReference type="Pfam" id="PF09279">
    <property type="entry name" value="EF-hand_like"/>
    <property type="match status" value="1"/>
</dbReference>
<dbReference type="PRINTS" id="PR00390">
    <property type="entry name" value="PHPHLIPASEC"/>
</dbReference>
<dbReference type="FunFam" id="1.10.238.10:FF:000005">
    <property type="entry name" value="Phosphoinositide phospholipase C"/>
    <property type="match status" value="1"/>
</dbReference>
<evidence type="ECO:0000256" key="6">
    <source>
        <dbReference type="ARBA" id="ARBA00022737"/>
    </source>
</evidence>
<dbReference type="InterPro" id="IPR015359">
    <property type="entry name" value="PLC_EF-hand-like"/>
</dbReference>
<dbReference type="FunFam" id="3.20.20.190:FF:000001">
    <property type="entry name" value="Phosphoinositide phospholipase C"/>
    <property type="match status" value="1"/>
</dbReference>
<dbReference type="GO" id="GO:0005737">
    <property type="term" value="C:cytoplasm"/>
    <property type="evidence" value="ECO:0007669"/>
    <property type="project" value="UniProtKB-SubCell"/>
</dbReference>
<dbReference type="Gene3D" id="1.10.238.10">
    <property type="entry name" value="EF-hand"/>
    <property type="match status" value="2"/>
</dbReference>
<dbReference type="InterPro" id="IPR011993">
    <property type="entry name" value="PH-like_dom_sf"/>
</dbReference>
<accession>A0A913Z5W0</accession>
<name>A0A913Z5W0_PATMI</name>
<dbReference type="Gene3D" id="2.60.40.150">
    <property type="entry name" value="C2 domain"/>
    <property type="match status" value="1"/>
</dbReference>
<keyword evidence="6" id="KW-0677">Repeat</keyword>
<dbReference type="InterPro" id="IPR001192">
    <property type="entry name" value="PI-PLC_fam"/>
</dbReference>
<proteinExistence type="predicted"/>
<dbReference type="SUPFAM" id="SSF50729">
    <property type="entry name" value="PH domain-like"/>
    <property type="match status" value="1"/>
</dbReference>
<dbReference type="CDD" id="cd00275">
    <property type="entry name" value="C2_PLC_like"/>
    <property type="match status" value="1"/>
</dbReference>
<dbReference type="InterPro" id="IPR001711">
    <property type="entry name" value="PLipase_C_Pinositol-sp_Y"/>
</dbReference>
<dbReference type="EC" id="3.1.4.11" evidence="3 13"/>
<dbReference type="PANTHER" id="PTHR10336:SF209">
    <property type="entry name" value="PHOSPHOINOSITIDE PHOSPHOLIPASE C"/>
    <property type="match status" value="1"/>
</dbReference>
<evidence type="ECO:0000259" key="16">
    <source>
        <dbReference type="PROSITE" id="PS50004"/>
    </source>
</evidence>
<dbReference type="Pfam" id="PF16457">
    <property type="entry name" value="PH_12"/>
    <property type="match status" value="1"/>
</dbReference>
<evidence type="ECO:0000256" key="3">
    <source>
        <dbReference type="ARBA" id="ARBA00012368"/>
    </source>
</evidence>
<dbReference type="RefSeq" id="XP_038047119.1">
    <property type="nucleotide sequence ID" value="XM_038191191.1"/>
</dbReference>
<evidence type="ECO:0000256" key="14">
    <source>
        <dbReference type="SAM" id="MobiDB-lite"/>
    </source>
</evidence>
<dbReference type="Proteomes" id="UP000887568">
    <property type="component" value="Unplaced"/>
</dbReference>
<dbReference type="PROSITE" id="PS50008">
    <property type="entry name" value="PIPLC_Y_DOMAIN"/>
    <property type="match status" value="1"/>
</dbReference>
<dbReference type="EnsemblMetazoa" id="XM_038191191.1">
    <property type="protein sequence ID" value="XP_038047119.1"/>
    <property type="gene ID" value="LOC119721224"/>
</dbReference>
<dbReference type="GO" id="GO:0004435">
    <property type="term" value="F:phosphatidylinositol-4,5-bisphosphate phospholipase C activity"/>
    <property type="evidence" value="ECO:0007669"/>
    <property type="project" value="UniProtKB-EC"/>
</dbReference>
<feature type="domain" description="PI-PLC Y-box" evidence="17">
    <location>
        <begin position="519"/>
        <end position="635"/>
    </location>
</feature>
<evidence type="ECO:0000259" key="15">
    <source>
        <dbReference type="PROSITE" id="PS50003"/>
    </source>
</evidence>
<keyword evidence="8" id="KW-0106">Calcium</keyword>
<keyword evidence="11" id="KW-0807">Transducer</keyword>
<keyword evidence="7 13" id="KW-0378">Hydrolase</keyword>